<evidence type="ECO:0000313" key="2">
    <source>
        <dbReference type="Proteomes" id="UP000076727"/>
    </source>
</evidence>
<organism evidence="1 2">
    <name type="scientific">Daedalea quercina L-15889</name>
    <dbReference type="NCBI Taxonomy" id="1314783"/>
    <lineage>
        <taxon>Eukaryota</taxon>
        <taxon>Fungi</taxon>
        <taxon>Dikarya</taxon>
        <taxon>Basidiomycota</taxon>
        <taxon>Agaricomycotina</taxon>
        <taxon>Agaricomycetes</taxon>
        <taxon>Polyporales</taxon>
        <taxon>Fomitopsis</taxon>
    </lineage>
</organism>
<dbReference type="EMBL" id="KV429050">
    <property type="protein sequence ID" value="KZT70689.1"/>
    <property type="molecule type" value="Genomic_DNA"/>
</dbReference>
<protein>
    <submittedName>
        <fullName evidence="1">Uncharacterized protein</fullName>
    </submittedName>
</protein>
<dbReference type="AlphaFoldDB" id="A0A165RFP1"/>
<sequence>MLLAELTDWIIDYLWTDPPALLSCALTCTAWLPTSRLHLRRPTVLIIRRATMLRDIASVLCSTRKRRLFELVETLIIIDDPVKPFTRIFPICLHAEALPNLKKIIMEDVDWARPAQNPHHLFFRALSTFDRVHTVELQRCRFQHTTALIRTIHALPTLRPLYSCYCEPATSLSRCALTCKAWNRASLYHLRRFLSIRGILQLQRVAQALSSTSSRVDYARVETLYVWEHRGDPLFHVLPFCIYAPLLPNLTKVIIQDIDWPTCRVQPHRQFFLMLSWFKNVTSVEFNSCRFRHFTELLCIMRSFPRFKLANTLLRNHTCCHLDADCIVKRGYHITFKASPETGNGAMQLTIHTESLPGMPRRIVKVSRNMDYVPKTMNSRRHYTSSGWQRSRSEICVPKSFFATVDVKQNFTAYSYRTSSH</sequence>
<keyword evidence="2" id="KW-1185">Reference proteome</keyword>
<proteinExistence type="predicted"/>
<dbReference type="Proteomes" id="UP000076727">
    <property type="component" value="Unassembled WGS sequence"/>
</dbReference>
<name>A0A165RFP1_9APHY</name>
<evidence type="ECO:0000313" key="1">
    <source>
        <dbReference type="EMBL" id="KZT70689.1"/>
    </source>
</evidence>
<gene>
    <name evidence="1" type="ORF">DAEQUDRAFT_183602</name>
</gene>
<accession>A0A165RFP1</accession>
<reference evidence="1 2" key="1">
    <citation type="journal article" date="2016" name="Mol. Biol. Evol.">
        <title>Comparative Genomics of Early-Diverging Mushroom-Forming Fungi Provides Insights into the Origins of Lignocellulose Decay Capabilities.</title>
        <authorList>
            <person name="Nagy L.G."/>
            <person name="Riley R."/>
            <person name="Tritt A."/>
            <person name="Adam C."/>
            <person name="Daum C."/>
            <person name="Floudas D."/>
            <person name="Sun H."/>
            <person name="Yadav J.S."/>
            <person name="Pangilinan J."/>
            <person name="Larsson K.H."/>
            <person name="Matsuura K."/>
            <person name="Barry K."/>
            <person name="Labutti K."/>
            <person name="Kuo R."/>
            <person name="Ohm R.A."/>
            <person name="Bhattacharya S.S."/>
            <person name="Shirouzu T."/>
            <person name="Yoshinaga Y."/>
            <person name="Martin F.M."/>
            <person name="Grigoriev I.V."/>
            <person name="Hibbett D.S."/>
        </authorList>
    </citation>
    <scope>NUCLEOTIDE SEQUENCE [LARGE SCALE GENOMIC DNA]</scope>
    <source>
        <strain evidence="1 2">L-15889</strain>
    </source>
</reference>